<gene>
    <name evidence="2" type="ORF">EHO57_13975</name>
</gene>
<dbReference type="Proteomes" id="UP000297946">
    <property type="component" value="Unassembled WGS sequence"/>
</dbReference>
<reference evidence="2 3" key="1">
    <citation type="journal article" date="2019" name="PLoS Negl. Trop. Dis.">
        <title>Revisiting the worldwide diversity of Leptospira species in the environment.</title>
        <authorList>
            <person name="Vincent A.T."/>
            <person name="Schiettekatte O."/>
            <person name="Bourhy P."/>
            <person name="Veyrier F.J."/>
            <person name="Picardeau M."/>
        </authorList>
    </citation>
    <scope>NUCLEOTIDE SEQUENCE [LARGE SCALE GENOMIC DNA]</scope>
    <source>
        <strain evidence="2 3">SSW18</strain>
    </source>
</reference>
<dbReference type="AlphaFoldDB" id="A0A5R2ATB2"/>
<organism evidence="2 3">
    <name type="scientific">Leptospira langatensis</name>
    <dbReference type="NCBI Taxonomy" id="2484983"/>
    <lineage>
        <taxon>Bacteria</taxon>
        <taxon>Pseudomonadati</taxon>
        <taxon>Spirochaetota</taxon>
        <taxon>Spirochaetia</taxon>
        <taxon>Leptospirales</taxon>
        <taxon>Leptospiraceae</taxon>
        <taxon>Leptospira</taxon>
    </lineage>
</organism>
<evidence type="ECO:0000313" key="2">
    <source>
        <dbReference type="EMBL" id="TGJ99914.1"/>
    </source>
</evidence>
<accession>A0A5R2ATB2</accession>
<sequence length="158" mass="17835">MQSNQRSGGAPHPGLVAQKRPDALGRNITHWVKPGDVETPRERKVLQAKEQRNRIQHTTARDPKVEKQIQEMTDRHKQFEEEARKQRRTYGSGPQVPKPGMIMRVYAKGKVNVGGMLAKIKEIAEDGKTAICELTSGKTYPMPLDQLQFAKSYLDSSD</sequence>
<dbReference type="RefSeq" id="WP_135698421.1">
    <property type="nucleotide sequence ID" value="NZ_RQER01000008.1"/>
</dbReference>
<comment type="caution">
    <text evidence="2">The sequence shown here is derived from an EMBL/GenBank/DDBJ whole genome shotgun (WGS) entry which is preliminary data.</text>
</comment>
<feature type="compositionally biased region" description="Basic and acidic residues" evidence="1">
    <location>
        <begin position="47"/>
        <end position="84"/>
    </location>
</feature>
<evidence type="ECO:0000256" key="1">
    <source>
        <dbReference type="SAM" id="MobiDB-lite"/>
    </source>
</evidence>
<proteinExistence type="predicted"/>
<feature type="region of interest" description="Disordered" evidence="1">
    <location>
        <begin position="1"/>
        <end position="26"/>
    </location>
</feature>
<name>A0A5R2ATB2_9LEPT</name>
<feature type="region of interest" description="Disordered" evidence="1">
    <location>
        <begin position="47"/>
        <end position="100"/>
    </location>
</feature>
<protein>
    <submittedName>
        <fullName evidence="2">Uncharacterized protein</fullName>
    </submittedName>
</protein>
<evidence type="ECO:0000313" key="3">
    <source>
        <dbReference type="Proteomes" id="UP000297946"/>
    </source>
</evidence>
<dbReference type="EMBL" id="RQER01000008">
    <property type="protein sequence ID" value="TGJ99914.1"/>
    <property type="molecule type" value="Genomic_DNA"/>
</dbReference>